<feature type="transmembrane region" description="Helical" evidence="1">
    <location>
        <begin position="229"/>
        <end position="247"/>
    </location>
</feature>
<feature type="transmembrane region" description="Helical" evidence="1">
    <location>
        <begin position="43"/>
        <end position="64"/>
    </location>
</feature>
<reference evidence="3" key="1">
    <citation type="submission" date="2018-12" db="EMBL/GenBank/DDBJ databases">
        <title>Complete genome sequence of Paenibacillus sp. MBLB1234.</title>
        <authorList>
            <person name="Nam Y.-D."/>
            <person name="Kang J."/>
            <person name="Chung W.-H."/>
            <person name="Park Y.S."/>
        </authorList>
    </citation>
    <scope>NUCLEOTIDE SEQUENCE [LARGE SCALE GENOMIC DNA]</scope>
    <source>
        <strain evidence="3">MBLB1234</strain>
    </source>
</reference>
<gene>
    <name evidence="2" type="ORF">EI981_04325</name>
</gene>
<dbReference type="RefSeq" id="WP_126995776.1">
    <property type="nucleotide sequence ID" value="NZ_CP034346.1"/>
</dbReference>
<dbReference type="KEGG" id="plut:EI981_04325"/>
<feature type="transmembrane region" description="Helical" evidence="1">
    <location>
        <begin position="85"/>
        <end position="118"/>
    </location>
</feature>
<evidence type="ECO:0000313" key="2">
    <source>
        <dbReference type="EMBL" id="AZS13775.1"/>
    </source>
</evidence>
<accession>A0A3Q9I6H8</accession>
<feature type="transmembrane region" description="Helical" evidence="1">
    <location>
        <begin position="169"/>
        <end position="187"/>
    </location>
</feature>
<keyword evidence="1" id="KW-1133">Transmembrane helix</keyword>
<dbReference type="OrthoDB" id="2678893at2"/>
<keyword evidence="1" id="KW-0812">Transmembrane</keyword>
<name>A0A3Q9I6H8_9BACL</name>
<protein>
    <submittedName>
        <fullName evidence="2">Uncharacterized protein</fullName>
    </submittedName>
</protein>
<proteinExistence type="predicted"/>
<dbReference type="AlphaFoldDB" id="A0A3Q9I6H8"/>
<organism evidence="2 3">
    <name type="scientific">Paenibacillus lutimineralis</name>
    <dbReference type="NCBI Taxonomy" id="2707005"/>
    <lineage>
        <taxon>Bacteria</taxon>
        <taxon>Bacillati</taxon>
        <taxon>Bacillota</taxon>
        <taxon>Bacilli</taxon>
        <taxon>Bacillales</taxon>
        <taxon>Paenibacillaceae</taxon>
        <taxon>Paenibacillus</taxon>
    </lineage>
</organism>
<keyword evidence="3" id="KW-1185">Reference proteome</keyword>
<keyword evidence="1" id="KW-0472">Membrane</keyword>
<evidence type="ECO:0000256" key="1">
    <source>
        <dbReference type="SAM" id="Phobius"/>
    </source>
</evidence>
<evidence type="ECO:0000313" key="3">
    <source>
        <dbReference type="Proteomes" id="UP000270678"/>
    </source>
</evidence>
<dbReference type="Proteomes" id="UP000270678">
    <property type="component" value="Chromosome"/>
</dbReference>
<dbReference type="EMBL" id="CP034346">
    <property type="protein sequence ID" value="AZS13775.1"/>
    <property type="molecule type" value="Genomic_DNA"/>
</dbReference>
<feature type="transmembrane region" description="Helical" evidence="1">
    <location>
        <begin position="138"/>
        <end position="162"/>
    </location>
</feature>
<sequence>MMRLLKYDWKKNSTMLLSTAVILILAEAGFTTASYTRGWEEGITIGLSIMLYVFVSMLAMIMTYRTFFSNAKSYSRRLLPVRTVWSVLSPMVLGLLVLIGLGILICIHIGVFSLIYGVPNLKDISTEVTPQLLKVTAIFVFQVFWAYLFSYMAIALSIAIALMFQRGRVWIGILSFIVIQNVISWIISKLFQVNFGGIPFLNVNVQTDLMVGGQVIFPDDIMLINWGETLLEAAFIILMLYATVLLLNRRVEA</sequence>